<name>A0A5P9QDF2_9MICO</name>
<dbReference type="Proteomes" id="UP000326702">
    <property type="component" value="Chromosome"/>
</dbReference>
<dbReference type="RefSeq" id="WP_036949949.1">
    <property type="nucleotide sequence ID" value="NZ_BAABIH010000025.1"/>
</dbReference>
<dbReference type="KEGG" id="lxl:KDY119_02021"/>
<dbReference type="OrthoDB" id="5198169at2"/>
<evidence type="ECO:0000313" key="2">
    <source>
        <dbReference type="Proteomes" id="UP000326702"/>
    </source>
</evidence>
<gene>
    <name evidence="1" type="ORF">KDY119_02021</name>
</gene>
<organism evidence="1 2">
    <name type="scientific">Luteimicrobium xylanilyticum</name>
    <dbReference type="NCBI Taxonomy" id="1133546"/>
    <lineage>
        <taxon>Bacteria</taxon>
        <taxon>Bacillati</taxon>
        <taxon>Actinomycetota</taxon>
        <taxon>Actinomycetes</taxon>
        <taxon>Micrococcales</taxon>
        <taxon>Luteimicrobium</taxon>
    </lineage>
</organism>
<dbReference type="AlphaFoldDB" id="A0A5P9QDF2"/>
<protein>
    <submittedName>
        <fullName evidence="1">Uncharacterized protein</fullName>
    </submittedName>
</protein>
<proteinExistence type="predicted"/>
<sequence length="198" mass="21524">MVLTFGENMNDARAMAELIVAANPVLEGRVQPKPKPVSLTRTAGVRAQRQWVADIRKAVAGFEAAQGPVAAVVVHRDADGHDPDGKVEVALAETLSALDNAFPAVPVHMTEAWWFLFPEAVESVRPRTWRGVVPRRAGDVEQIVDPKHRLKLLTRKAGAEYAESDSPTIAKSIREKSMMPTAACASYDRFVQMAAGLS</sequence>
<dbReference type="EMBL" id="CP045529">
    <property type="protein sequence ID" value="QFU98505.1"/>
    <property type="molecule type" value="Genomic_DNA"/>
</dbReference>
<keyword evidence="2" id="KW-1185">Reference proteome</keyword>
<evidence type="ECO:0000313" key="1">
    <source>
        <dbReference type="EMBL" id="QFU98505.1"/>
    </source>
</evidence>
<accession>A0A5P9QDF2</accession>
<reference evidence="1 2" key="1">
    <citation type="submission" date="2019-10" db="EMBL/GenBank/DDBJ databases">
        <title>Genome sequence of Luteimicrobium xylanilyticum HY-24.</title>
        <authorList>
            <person name="Kim D.Y."/>
            <person name="Park H.-Y."/>
        </authorList>
    </citation>
    <scope>NUCLEOTIDE SEQUENCE [LARGE SCALE GENOMIC DNA]</scope>
    <source>
        <strain evidence="1 2">HY-24</strain>
    </source>
</reference>